<dbReference type="InterPro" id="IPR000274">
    <property type="entry name" value="Adenylate_cyclase_1"/>
</dbReference>
<accession>A0A6H1UG76</accession>
<dbReference type="EMBL" id="CP051180">
    <property type="protein sequence ID" value="QIZ78105.1"/>
    <property type="molecule type" value="Genomic_DNA"/>
</dbReference>
<gene>
    <name evidence="2" type="ORF">HER31_15070</name>
</gene>
<dbReference type="KEGG" id="fes:HER31_15070"/>
<dbReference type="GO" id="GO:0004016">
    <property type="term" value="F:adenylate cyclase activity"/>
    <property type="evidence" value="ECO:0007669"/>
    <property type="project" value="InterPro"/>
</dbReference>
<sequence length="773" mass="89487">MPNIAHDIALSATLNTSRLGFALTQLGPERSALLQQLPWFLHSNQPGQPGFVFNAPFGFVEPPITVGDVAHLNAQSGPLLGFYTMGSSGSVGQGPESDFDCWLIYPPQLDNASLEALELKCRLLSDFYLHNGIELHIFLLTPDWMERGQRGKLSKEHSGSAQSWLLLEEFYRSQIHLAGKPLAWWPHAPQDHPQLLSLGELRHLPSAEIFGGVLWHLFKGLDRPHKALLKILLLESYVADIPDLRILRDELWIRLKAGRPLPELDHYRMMFERIEEFLIKLRDHQRLSLARRCFYLKCGLPLSQPLSQQDWRYSYLRDGVERWQFTRQMLQHLDNAHHWHSGQLHWFNERLNHSMLTSYQRLTHLAKTLRLPSRLRLDELTVLTRKLSAQYEAAPNKIPKLNRLWSYELGETSLTLVAVQSKNNLEPGWYLYRRPPEGNNLFGESPLYQSSNRLNCVLWAASNGLIGPECEINCYQESQCWHSDRLSRIGQQLGQWYRRTEQSSFSALGEPWQYQRAFVVANLDLDPTKLHPQASQWHLQRNNNPLALGTPARSMLGDLHLITTNTWGERHCFQFRGEEAPLQLLNQLFSGLGRKLDIEFLCCAKHQTANIERTLTELVRSAEIQRQLPTETPWFIDIAEHRYAVVVSRRQLRWRRFDAVPQLLRELQMPAPEPDIHLPEVVRNNARRGITQIFIDDSAELVQVFMLDVDNRLQSLQIEQARLDETIERFSPQLGMPLQANELGVSSPGFERPQFYRLQRDQSNQWQLAPLDR</sequence>
<reference evidence="2 3" key="1">
    <citation type="submission" date="2020-04" db="EMBL/GenBank/DDBJ databases">
        <title>Ferrimonas sp. S7 isolated from sea water.</title>
        <authorList>
            <person name="Bae S.S."/>
            <person name="Baek K."/>
        </authorList>
    </citation>
    <scope>NUCLEOTIDE SEQUENCE [LARGE SCALE GENOMIC DNA]</scope>
    <source>
        <strain evidence="2 3">S7</strain>
    </source>
</reference>
<feature type="domain" description="Adenylate cyclase class-I N-terminal" evidence="1">
    <location>
        <begin position="12"/>
        <end position="185"/>
    </location>
</feature>
<evidence type="ECO:0000259" key="1">
    <source>
        <dbReference type="Pfam" id="PF12633"/>
    </source>
</evidence>
<evidence type="ECO:0000313" key="3">
    <source>
        <dbReference type="Proteomes" id="UP000501602"/>
    </source>
</evidence>
<protein>
    <submittedName>
        <fullName evidence="2">Class I adenylate cyclase</fullName>
    </submittedName>
</protein>
<dbReference type="InterPro" id="IPR024685">
    <property type="entry name" value="Adenylate_cyclase_1_N"/>
</dbReference>
<keyword evidence="3" id="KW-1185">Reference proteome</keyword>
<dbReference type="Proteomes" id="UP000501602">
    <property type="component" value="Chromosome"/>
</dbReference>
<dbReference type="PANTHER" id="PTHR38760:SF1">
    <property type="entry name" value="ADENYLATE CYCLASE"/>
    <property type="match status" value="1"/>
</dbReference>
<dbReference type="PANTHER" id="PTHR38760">
    <property type="entry name" value="ADENYLATE CYCLASE"/>
    <property type="match status" value="1"/>
</dbReference>
<organism evidence="2 3">
    <name type="scientific">Ferrimonas lipolytica</name>
    <dbReference type="NCBI Taxonomy" id="2724191"/>
    <lineage>
        <taxon>Bacteria</taxon>
        <taxon>Pseudomonadati</taxon>
        <taxon>Pseudomonadota</taxon>
        <taxon>Gammaproteobacteria</taxon>
        <taxon>Alteromonadales</taxon>
        <taxon>Ferrimonadaceae</taxon>
        <taxon>Ferrimonas</taxon>
    </lineage>
</organism>
<dbReference type="Pfam" id="PF01295">
    <property type="entry name" value="Adenylate_cycl"/>
    <property type="match status" value="1"/>
</dbReference>
<name>A0A6H1UG76_9GAMM</name>
<dbReference type="AlphaFoldDB" id="A0A6H1UG76"/>
<evidence type="ECO:0000313" key="2">
    <source>
        <dbReference type="EMBL" id="QIZ78105.1"/>
    </source>
</evidence>
<dbReference type="RefSeq" id="WP_168661749.1">
    <property type="nucleotide sequence ID" value="NZ_CP051180.1"/>
</dbReference>
<proteinExistence type="predicted"/>
<dbReference type="GO" id="GO:0006171">
    <property type="term" value="P:cAMP biosynthetic process"/>
    <property type="evidence" value="ECO:0007669"/>
    <property type="project" value="InterPro"/>
</dbReference>
<dbReference type="Pfam" id="PF12633">
    <property type="entry name" value="Adenyl_cycl_N"/>
    <property type="match status" value="1"/>
</dbReference>